<reference evidence="2 3" key="1">
    <citation type="journal article" date="2018" name="Sci. Rep.">
        <title>A novel species of the marine cyanobacterium Acaryochloris with a unique pigment content and lifestyle.</title>
        <authorList>
            <person name="Partensky F."/>
            <person name="Six C."/>
            <person name="Ratin M."/>
            <person name="Garczarek L."/>
            <person name="Vaulot D."/>
            <person name="Probert I."/>
            <person name="Calteau A."/>
            <person name="Gourvil P."/>
            <person name="Marie D."/>
            <person name="Grebert T."/>
            <person name="Bouchier C."/>
            <person name="Le Panse S."/>
            <person name="Gachenot M."/>
            <person name="Rodriguez F."/>
            <person name="Garrido J.L."/>
        </authorList>
    </citation>
    <scope>NUCLEOTIDE SEQUENCE [LARGE SCALE GENOMIC DNA]</scope>
    <source>
        <strain evidence="2 3">RCC1774</strain>
    </source>
</reference>
<evidence type="ECO:0000313" key="3">
    <source>
        <dbReference type="Proteomes" id="UP000248857"/>
    </source>
</evidence>
<dbReference type="Proteomes" id="UP000248857">
    <property type="component" value="Unassembled WGS sequence"/>
</dbReference>
<evidence type="ECO:0000256" key="1">
    <source>
        <dbReference type="SAM" id="MobiDB-lite"/>
    </source>
</evidence>
<organism evidence="2 3">
    <name type="scientific">Acaryochloris thomasi RCC1774</name>
    <dbReference type="NCBI Taxonomy" id="1764569"/>
    <lineage>
        <taxon>Bacteria</taxon>
        <taxon>Bacillati</taxon>
        <taxon>Cyanobacteriota</taxon>
        <taxon>Cyanophyceae</taxon>
        <taxon>Acaryochloridales</taxon>
        <taxon>Acaryochloridaceae</taxon>
        <taxon>Acaryochloris</taxon>
        <taxon>Acaryochloris thomasi</taxon>
    </lineage>
</organism>
<evidence type="ECO:0000313" key="2">
    <source>
        <dbReference type="EMBL" id="PZD70149.1"/>
    </source>
</evidence>
<feature type="compositionally biased region" description="Polar residues" evidence="1">
    <location>
        <begin position="53"/>
        <end position="66"/>
    </location>
</feature>
<proteinExistence type="predicted"/>
<accession>A0A2W1J6A0</accession>
<keyword evidence="3" id="KW-1185">Reference proteome</keyword>
<dbReference type="AlphaFoldDB" id="A0A2W1J6A0"/>
<gene>
    <name evidence="2" type="ORF">C1752_17640</name>
</gene>
<sequence length="73" mass="7963">MIRNIFYLGLGAVAASFVTHAGVPLWTHFSRLINWDIAAEAASDIVETLTEGADSSEQGQRPNDNGNEFVEQI</sequence>
<dbReference type="EMBL" id="PQWO01000062">
    <property type="protein sequence ID" value="PZD70149.1"/>
    <property type="molecule type" value="Genomic_DNA"/>
</dbReference>
<protein>
    <submittedName>
        <fullName evidence="2">Uncharacterized protein</fullName>
    </submittedName>
</protein>
<name>A0A2W1J6A0_9CYAN</name>
<dbReference type="RefSeq" id="WP_110989300.1">
    <property type="nucleotide sequence ID" value="NZ_CAWNWM010000062.1"/>
</dbReference>
<comment type="caution">
    <text evidence="2">The sequence shown here is derived from an EMBL/GenBank/DDBJ whole genome shotgun (WGS) entry which is preliminary data.</text>
</comment>
<feature type="region of interest" description="Disordered" evidence="1">
    <location>
        <begin position="49"/>
        <end position="73"/>
    </location>
</feature>